<comment type="caution">
    <text evidence="2">The sequence shown here is derived from an EMBL/GenBank/DDBJ whole genome shotgun (WGS) entry which is preliminary data.</text>
</comment>
<dbReference type="InterPro" id="IPR016181">
    <property type="entry name" value="Acyl_CoA_acyltransferase"/>
</dbReference>
<dbReference type="Gene3D" id="3.40.630.30">
    <property type="match status" value="1"/>
</dbReference>
<feature type="domain" description="N-acetyltransferase" evidence="1">
    <location>
        <begin position="1"/>
        <end position="153"/>
    </location>
</feature>
<dbReference type="EC" id="2.3.1.-" evidence="2"/>
<accession>A0ABT8KX53</accession>
<name>A0ABT8KX53_9BACT</name>
<dbReference type="Proteomes" id="UP001172082">
    <property type="component" value="Unassembled WGS sequence"/>
</dbReference>
<sequence length="339" mass="39603">MDNIDVVSYSELYESSHTAFATKMWPKRIRRRVPEYNRWKFRGPEKGEVETLLLAVSGERVVGQLGLVPVNFRVKGKIYKTYWTVDLMVDPDFRRRGIASKLYKRAIENCDIAVANGSNEGGSGAMIKLGFEKIKGPKKMLFPIDFRAVLSFKLSEKYDALVPFMAILAKPLYFFRSIKLHTTNTKNIRQVSWKELIEDVKKFQDELELPHPHHDKDFMHWRCSNFKDFNKEPRAIRTKDGSFAIYTKASNSLYVYEWHSVNEKDTTELYAYLLKEAKAFKVATISTVCNFEEDEVFLKKLGFIPMRKTLSTQLFHPPNHEFNHLGKFYYSLYDADENI</sequence>
<dbReference type="SUPFAM" id="SSF55729">
    <property type="entry name" value="Acyl-CoA N-acyltransferases (Nat)"/>
    <property type="match status" value="1"/>
</dbReference>
<dbReference type="CDD" id="cd04301">
    <property type="entry name" value="NAT_SF"/>
    <property type="match status" value="1"/>
</dbReference>
<organism evidence="2 3">
    <name type="scientific">Splendidivirga corallicola</name>
    <dbReference type="NCBI Taxonomy" id="3051826"/>
    <lineage>
        <taxon>Bacteria</taxon>
        <taxon>Pseudomonadati</taxon>
        <taxon>Bacteroidota</taxon>
        <taxon>Cytophagia</taxon>
        <taxon>Cytophagales</taxon>
        <taxon>Splendidivirgaceae</taxon>
        <taxon>Splendidivirga</taxon>
    </lineage>
</organism>
<evidence type="ECO:0000313" key="3">
    <source>
        <dbReference type="Proteomes" id="UP001172082"/>
    </source>
</evidence>
<proteinExistence type="predicted"/>
<keyword evidence="2" id="KW-0012">Acyltransferase</keyword>
<dbReference type="InterPro" id="IPR000182">
    <property type="entry name" value="GNAT_dom"/>
</dbReference>
<dbReference type="RefSeq" id="WP_346755407.1">
    <property type="nucleotide sequence ID" value="NZ_JAUJEA010000018.1"/>
</dbReference>
<protein>
    <submittedName>
        <fullName evidence="2">GNAT family N-acetyltransferase</fullName>
        <ecNumber evidence="2">2.3.1.-</ecNumber>
    </submittedName>
</protein>
<dbReference type="Pfam" id="PF13527">
    <property type="entry name" value="Acetyltransf_9"/>
    <property type="match status" value="1"/>
</dbReference>
<dbReference type="PROSITE" id="PS51186">
    <property type="entry name" value="GNAT"/>
    <property type="match status" value="1"/>
</dbReference>
<gene>
    <name evidence="2" type="ORF">QQ008_28635</name>
</gene>
<evidence type="ECO:0000313" key="2">
    <source>
        <dbReference type="EMBL" id="MDN5205386.1"/>
    </source>
</evidence>
<keyword evidence="2" id="KW-0808">Transferase</keyword>
<dbReference type="EMBL" id="JAUJEA010000018">
    <property type="protein sequence ID" value="MDN5205386.1"/>
    <property type="molecule type" value="Genomic_DNA"/>
</dbReference>
<keyword evidence="3" id="KW-1185">Reference proteome</keyword>
<reference evidence="2" key="1">
    <citation type="submission" date="2023-06" db="EMBL/GenBank/DDBJ databases">
        <title>Genomic of Parafulvivirga corallium.</title>
        <authorList>
            <person name="Wang G."/>
        </authorList>
    </citation>
    <scope>NUCLEOTIDE SEQUENCE</scope>
    <source>
        <strain evidence="2">BMA10</strain>
    </source>
</reference>
<evidence type="ECO:0000259" key="1">
    <source>
        <dbReference type="PROSITE" id="PS51186"/>
    </source>
</evidence>
<dbReference type="GO" id="GO:0016746">
    <property type="term" value="F:acyltransferase activity"/>
    <property type="evidence" value="ECO:0007669"/>
    <property type="project" value="UniProtKB-KW"/>
</dbReference>